<dbReference type="Gene3D" id="6.10.140.2220">
    <property type="match status" value="1"/>
</dbReference>
<evidence type="ECO:0000256" key="2">
    <source>
        <dbReference type="ARBA" id="ARBA00022771"/>
    </source>
</evidence>
<protein>
    <recommendedName>
        <fullName evidence="9">MYND-type domain-containing protein</fullName>
    </recommendedName>
</protein>
<evidence type="ECO:0000256" key="5">
    <source>
        <dbReference type="ARBA" id="ARBA00023125"/>
    </source>
</evidence>
<dbReference type="InterPro" id="IPR024119">
    <property type="entry name" value="TF_DEAF-1"/>
</dbReference>
<keyword evidence="5" id="KW-0238">DNA-binding</keyword>
<evidence type="ECO:0000313" key="11">
    <source>
        <dbReference type="Proteomes" id="UP001215280"/>
    </source>
</evidence>
<dbReference type="PANTHER" id="PTHR10237:SF1">
    <property type="entry name" value="DEFORMED EPIDERMAL AUTOREGULATORY FACTOR 1 HOMOLOG"/>
    <property type="match status" value="1"/>
</dbReference>
<dbReference type="AlphaFoldDB" id="A0AAD7KDP5"/>
<gene>
    <name evidence="10" type="ORF">DFH07DRAFT_727660</name>
</gene>
<dbReference type="SUPFAM" id="SSF144232">
    <property type="entry name" value="HIT/MYND zinc finger-like"/>
    <property type="match status" value="1"/>
</dbReference>
<name>A0AAD7KDP5_9AGAR</name>
<dbReference type="GO" id="GO:0005634">
    <property type="term" value="C:nucleus"/>
    <property type="evidence" value="ECO:0007669"/>
    <property type="project" value="TreeGrafter"/>
</dbReference>
<dbReference type="PROSITE" id="PS01360">
    <property type="entry name" value="ZF_MYND_1"/>
    <property type="match status" value="1"/>
</dbReference>
<dbReference type="GO" id="GO:0000981">
    <property type="term" value="F:DNA-binding transcription factor activity, RNA polymerase II-specific"/>
    <property type="evidence" value="ECO:0007669"/>
    <property type="project" value="TreeGrafter"/>
</dbReference>
<dbReference type="Proteomes" id="UP001215280">
    <property type="component" value="Unassembled WGS sequence"/>
</dbReference>
<keyword evidence="3" id="KW-0862">Zinc</keyword>
<dbReference type="PROSITE" id="PS50865">
    <property type="entry name" value="ZF_MYND_2"/>
    <property type="match status" value="1"/>
</dbReference>
<proteinExistence type="predicted"/>
<evidence type="ECO:0000256" key="6">
    <source>
        <dbReference type="ARBA" id="ARBA00023163"/>
    </source>
</evidence>
<evidence type="ECO:0000256" key="1">
    <source>
        <dbReference type="ARBA" id="ARBA00022723"/>
    </source>
</evidence>
<dbReference type="GO" id="GO:0003677">
    <property type="term" value="F:DNA binding"/>
    <property type="evidence" value="ECO:0007669"/>
    <property type="project" value="UniProtKB-KW"/>
</dbReference>
<keyword evidence="11" id="KW-1185">Reference proteome</keyword>
<sequence>MSDVQCAKCSTQDDGDQFKRCSRCKKTVYCSVECQRADWKSHKPLCTPVGTIIRGMILACESDRKNYGLFNEVDIDPTHPIHTHGTVCPVSAKVGLPLVIYRHLQEDPFNMVQESGLDNQRATFLMIDPHSGFAPPK</sequence>
<dbReference type="PANTHER" id="PTHR10237">
    <property type="entry name" value="DEFORMED EPIDERMAL AUTOREGULATORY FACTOR 1 HOMOLOG SUPPRESSIN"/>
    <property type="match status" value="1"/>
</dbReference>
<keyword evidence="2 8" id="KW-0863">Zinc-finger</keyword>
<evidence type="ECO:0000256" key="3">
    <source>
        <dbReference type="ARBA" id="ARBA00022833"/>
    </source>
</evidence>
<evidence type="ECO:0000259" key="9">
    <source>
        <dbReference type="PROSITE" id="PS50865"/>
    </source>
</evidence>
<keyword evidence="4" id="KW-0805">Transcription regulation</keyword>
<keyword evidence="7" id="KW-0539">Nucleus</keyword>
<dbReference type="GO" id="GO:0008270">
    <property type="term" value="F:zinc ion binding"/>
    <property type="evidence" value="ECO:0007669"/>
    <property type="project" value="UniProtKB-KW"/>
</dbReference>
<dbReference type="EMBL" id="JARJLG010000002">
    <property type="protein sequence ID" value="KAJ7783495.1"/>
    <property type="molecule type" value="Genomic_DNA"/>
</dbReference>
<reference evidence="10" key="1">
    <citation type="submission" date="2023-03" db="EMBL/GenBank/DDBJ databases">
        <title>Massive genome expansion in bonnet fungi (Mycena s.s.) driven by repeated elements and novel gene families across ecological guilds.</title>
        <authorList>
            <consortium name="Lawrence Berkeley National Laboratory"/>
            <person name="Harder C.B."/>
            <person name="Miyauchi S."/>
            <person name="Viragh M."/>
            <person name="Kuo A."/>
            <person name="Thoen E."/>
            <person name="Andreopoulos B."/>
            <person name="Lu D."/>
            <person name="Skrede I."/>
            <person name="Drula E."/>
            <person name="Henrissat B."/>
            <person name="Morin E."/>
            <person name="Kohler A."/>
            <person name="Barry K."/>
            <person name="LaButti K."/>
            <person name="Morin E."/>
            <person name="Salamov A."/>
            <person name="Lipzen A."/>
            <person name="Mereny Z."/>
            <person name="Hegedus B."/>
            <person name="Baldrian P."/>
            <person name="Stursova M."/>
            <person name="Weitz H."/>
            <person name="Taylor A."/>
            <person name="Grigoriev I.V."/>
            <person name="Nagy L.G."/>
            <person name="Martin F."/>
            <person name="Kauserud H."/>
        </authorList>
    </citation>
    <scope>NUCLEOTIDE SEQUENCE</scope>
    <source>
        <strain evidence="10">CBHHK188m</strain>
    </source>
</reference>
<keyword evidence="6" id="KW-0804">Transcription</keyword>
<comment type="caution">
    <text evidence="10">The sequence shown here is derived from an EMBL/GenBank/DDBJ whole genome shotgun (WGS) entry which is preliminary data.</text>
</comment>
<keyword evidence="1" id="KW-0479">Metal-binding</keyword>
<feature type="domain" description="MYND-type" evidence="9">
    <location>
        <begin position="6"/>
        <end position="46"/>
    </location>
</feature>
<evidence type="ECO:0000313" key="10">
    <source>
        <dbReference type="EMBL" id="KAJ7783495.1"/>
    </source>
</evidence>
<evidence type="ECO:0000256" key="7">
    <source>
        <dbReference type="ARBA" id="ARBA00023242"/>
    </source>
</evidence>
<organism evidence="10 11">
    <name type="scientific">Mycena maculata</name>
    <dbReference type="NCBI Taxonomy" id="230809"/>
    <lineage>
        <taxon>Eukaryota</taxon>
        <taxon>Fungi</taxon>
        <taxon>Dikarya</taxon>
        <taxon>Basidiomycota</taxon>
        <taxon>Agaricomycotina</taxon>
        <taxon>Agaricomycetes</taxon>
        <taxon>Agaricomycetidae</taxon>
        <taxon>Agaricales</taxon>
        <taxon>Marasmiineae</taxon>
        <taxon>Mycenaceae</taxon>
        <taxon>Mycena</taxon>
    </lineage>
</organism>
<evidence type="ECO:0000256" key="8">
    <source>
        <dbReference type="PROSITE-ProRule" id="PRU00134"/>
    </source>
</evidence>
<evidence type="ECO:0000256" key="4">
    <source>
        <dbReference type="ARBA" id="ARBA00023015"/>
    </source>
</evidence>
<accession>A0AAD7KDP5</accession>
<dbReference type="Pfam" id="PF01753">
    <property type="entry name" value="zf-MYND"/>
    <property type="match status" value="1"/>
</dbReference>
<dbReference type="InterPro" id="IPR002893">
    <property type="entry name" value="Znf_MYND"/>
</dbReference>